<organism evidence="6 7">
    <name type="scientific">Halarcobacter ebronensis</name>
    <dbReference type="NCBI Taxonomy" id="1462615"/>
    <lineage>
        <taxon>Bacteria</taxon>
        <taxon>Pseudomonadati</taxon>
        <taxon>Campylobacterota</taxon>
        <taxon>Epsilonproteobacteria</taxon>
        <taxon>Campylobacterales</taxon>
        <taxon>Arcobacteraceae</taxon>
        <taxon>Halarcobacter</taxon>
    </lineage>
</organism>
<dbReference type="Pfam" id="PF00005">
    <property type="entry name" value="ABC_tran"/>
    <property type="match status" value="1"/>
</dbReference>
<dbReference type="InterPro" id="IPR050153">
    <property type="entry name" value="Metal_Ion_Import_ABC"/>
</dbReference>
<dbReference type="AlphaFoldDB" id="A0A4Q0YJR8"/>
<keyword evidence="4 6" id="KW-0067">ATP-binding</keyword>
<dbReference type="EMBL" id="PDKJ01000001">
    <property type="protein sequence ID" value="RXJ70124.1"/>
    <property type="molecule type" value="Genomic_DNA"/>
</dbReference>
<proteinExistence type="inferred from homology"/>
<dbReference type="GO" id="GO:0016020">
    <property type="term" value="C:membrane"/>
    <property type="evidence" value="ECO:0007669"/>
    <property type="project" value="InterPro"/>
</dbReference>
<reference evidence="6 7" key="1">
    <citation type="submission" date="2017-10" db="EMBL/GenBank/DDBJ databases">
        <title>Genomics of the genus Arcobacter.</title>
        <authorList>
            <person name="Perez-Cataluna A."/>
            <person name="Figueras M.J."/>
        </authorList>
    </citation>
    <scope>NUCLEOTIDE SEQUENCE [LARGE SCALE GENOMIC DNA]</scope>
    <source>
        <strain evidence="6 7">CECT 8993</strain>
    </source>
</reference>
<dbReference type="PROSITE" id="PS50893">
    <property type="entry name" value="ABC_TRANSPORTER_2"/>
    <property type="match status" value="1"/>
</dbReference>
<feature type="domain" description="ABC transporter" evidence="5">
    <location>
        <begin position="2"/>
        <end position="220"/>
    </location>
</feature>
<dbReference type="GO" id="GO:0055085">
    <property type="term" value="P:transmembrane transport"/>
    <property type="evidence" value="ECO:0007669"/>
    <property type="project" value="InterPro"/>
</dbReference>
<dbReference type="CDD" id="cd03225">
    <property type="entry name" value="ABC_cobalt_CbiO_domain1"/>
    <property type="match status" value="1"/>
</dbReference>
<evidence type="ECO:0000313" key="6">
    <source>
        <dbReference type="EMBL" id="RXJ70124.1"/>
    </source>
</evidence>
<dbReference type="InterPro" id="IPR017871">
    <property type="entry name" value="ABC_transporter-like_CS"/>
</dbReference>
<comment type="caution">
    <text evidence="6">The sequence shown here is derived from an EMBL/GenBank/DDBJ whole genome shotgun (WGS) entry which is preliminary data.</text>
</comment>
<keyword evidence="3" id="KW-0547">Nucleotide-binding</keyword>
<dbReference type="GO" id="GO:0016887">
    <property type="term" value="F:ATP hydrolysis activity"/>
    <property type="evidence" value="ECO:0007669"/>
    <property type="project" value="InterPro"/>
</dbReference>
<comment type="similarity">
    <text evidence="1">Belongs to the ABC transporter superfamily.</text>
</comment>
<sequence length="232" mass="26832">MLKVDNYSSNILQNISFDLKEDENLIILGQNGAGKSTLAKVLSYLIKSDKVELFNKNISKIDDKNRAEYINYIPPKLEVFDDYITVYELLELSFISEVSKKRVDEVIKLIGIEEIKHRSCQELSSGEKQLLLLASSMIHNAKITIFDELTANMDISRVKEVYTLFKMPYLKQKIIITHNLDLAYHLKYKILYLKSGKIEFFGTSQEFFSSENLSKFYNNSLKIVNDHLVVNL</sequence>
<evidence type="ECO:0000256" key="2">
    <source>
        <dbReference type="ARBA" id="ARBA00022448"/>
    </source>
</evidence>
<dbReference type="Proteomes" id="UP000290172">
    <property type="component" value="Unassembled WGS sequence"/>
</dbReference>
<dbReference type="InterPro" id="IPR003439">
    <property type="entry name" value="ABC_transporter-like_ATP-bd"/>
</dbReference>
<dbReference type="PROSITE" id="PS00211">
    <property type="entry name" value="ABC_TRANSPORTER_1"/>
    <property type="match status" value="1"/>
</dbReference>
<dbReference type="Gene3D" id="3.40.50.300">
    <property type="entry name" value="P-loop containing nucleotide triphosphate hydrolases"/>
    <property type="match status" value="1"/>
</dbReference>
<dbReference type="RefSeq" id="WP_128978059.1">
    <property type="nucleotide sequence ID" value="NZ_PDKJ01000001.1"/>
</dbReference>
<keyword evidence="2" id="KW-0813">Transport</keyword>
<dbReference type="PANTHER" id="PTHR42734">
    <property type="entry name" value="METAL TRANSPORT SYSTEM ATP-BINDING PROTEIN TM_0124-RELATED"/>
    <property type="match status" value="1"/>
</dbReference>
<dbReference type="InterPro" id="IPR027417">
    <property type="entry name" value="P-loop_NTPase"/>
</dbReference>
<dbReference type="PANTHER" id="PTHR42734:SF17">
    <property type="entry name" value="METAL TRANSPORT SYSTEM ATP-BINDING PROTEIN TM_0124-RELATED"/>
    <property type="match status" value="1"/>
</dbReference>
<name>A0A4Q0YJR8_9BACT</name>
<evidence type="ECO:0000256" key="1">
    <source>
        <dbReference type="ARBA" id="ARBA00005417"/>
    </source>
</evidence>
<evidence type="ECO:0000313" key="7">
    <source>
        <dbReference type="Proteomes" id="UP000290172"/>
    </source>
</evidence>
<accession>A0A4Q0YJR8</accession>
<evidence type="ECO:0000259" key="5">
    <source>
        <dbReference type="PROSITE" id="PS50893"/>
    </source>
</evidence>
<evidence type="ECO:0000256" key="4">
    <source>
        <dbReference type="ARBA" id="ARBA00022840"/>
    </source>
</evidence>
<protein>
    <submittedName>
        <fullName evidence="6">Iron ABC transporter ATP-binding protein</fullName>
    </submittedName>
</protein>
<dbReference type="SMART" id="SM00382">
    <property type="entry name" value="AAA"/>
    <property type="match status" value="1"/>
</dbReference>
<dbReference type="SUPFAM" id="SSF52540">
    <property type="entry name" value="P-loop containing nucleoside triphosphate hydrolases"/>
    <property type="match status" value="1"/>
</dbReference>
<dbReference type="GO" id="GO:0005524">
    <property type="term" value="F:ATP binding"/>
    <property type="evidence" value="ECO:0007669"/>
    <property type="project" value="UniProtKB-KW"/>
</dbReference>
<evidence type="ECO:0000256" key="3">
    <source>
        <dbReference type="ARBA" id="ARBA00022741"/>
    </source>
</evidence>
<dbReference type="InterPro" id="IPR003593">
    <property type="entry name" value="AAA+_ATPase"/>
</dbReference>
<dbReference type="InterPro" id="IPR015856">
    <property type="entry name" value="ABC_transpr_CbiO/EcfA_su"/>
</dbReference>
<gene>
    <name evidence="6" type="ORF">CRV08_00745</name>
</gene>